<dbReference type="Proteomes" id="UP000566819">
    <property type="component" value="Unassembled WGS sequence"/>
</dbReference>
<gene>
    <name evidence="2" type="ORF">G7Y89_g798</name>
</gene>
<dbReference type="CDD" id="cd01519">
    <property type="entry name" value="RHOD_HSP67B2"/>
    <property type="match status" value="1"/>
</dbReference>
<accession>A0A8H4W7L1</accession>
<dbReference type="OrthoDB" id="566238at2759"/>
<proteinExistence type="predicted"/>
<dbReference type="InterPro" id="IPR036873">
    <property type="entry name" value="Rhodanese-like_dom_sf"/>
</dbReference>
<organism evidence="2 3">
    <name type="scientific">Cudoniella acicularis</name>
    <dbReference type="NCBI Taxonomy" id="354080"/>
    <lineage>
        <taxon>Eukaryota</taxon>
        <taxon>Fungi</taxon>
        <taxon>Dikarya</taxon>
        <taxon>Ascomycota</taxon>
        <taxon>Pezizomycotina</taxon>
        <taxon>Leotiomycetes</taxon>
        <taxon>Helotiales</taxon>
        <taxon>Tricladiaceae</taxon>
        <taxon>Cudoniella</taxon>
    </lineage>
</organism>
<feature type="domain" description="Rhodanese" evidence="1">
    <location>
        <begin position="73"/>
        <end position="164"/>
    </location>
</feature>
<comment type="caution">
    <text evidence="2">The sequence shown here is derived from an EMBL/GenBank/DDBJ whole genome shotgun (WGS) entry which is preliminary data.</text>
</comment>
<keyword evidence="3" id="KW-1185">Reference proteome</keyword>
<protein>
    <recommendedName>
        <fullName evidence="1">Rhodanese domain-containing protein</fullName>
    </recommendedName>
</protein>
<dbReference type="PROSITE" id="PS50206">
    <property type="entry name" value="RHODANESE_3"/>
    <property type="match status" value="1"/>
</dbReference>
<dbReference type="Gene3D" id="3.40.250.10">
    <property type="entry name" value="Rhodanese-like domain"/>
    <property type="match status" value="1"/>
</dbReference>
<dbReference type="SUPFAM" id="SSF52821">
    <property type="entry name" value="Rhodanese/Cell cycle control phosphatase"/>
    <property type="match status" value="1"/>
</dbReference>
<evidence type="ECO:0000313" key="2">
    <source>
        <dbReference type="EMBL" id="KAF4637288.1"/>
    </source>
</evidence>
<name>A0A8H4W7L1_9HELO</name>
<dbReference type="AlphaFoldDB" id="A0A8H4W7L1"/>
<dbReference type="PANTHER" id="PTHR44086">
    <property type="entry name" value="THIOSULFATE SULFURTRANSFERASE RDL2, MITOCHONDRIAL-RELATED"/>
    <property type="match status" value="1"/>
</dbReference>
<evidence type="ECO:0000259" key="1">
    <source>
        <dbReference type="PROSITE" id="PS50206"/>
    </source>
</evidence>
<dbReference type="PANTHER" id="PTHR44086:SF10">
    <property type="entry name" value="THIOSULFATE SULFURTRANSFERASE_RHODANESE-LIKE DOMAIN-CONTAINING PROTEIN 3"/>
    <property type="match status" value="1"/>
</dbReference>
<dbReference type="Pfam" id="PF00581">
    <property type="entry name" value="Rhodanese"/>
    <property type="match status" value="1"/>
</dbReference>
<dbReference type="GO" id="GO:0004792">
    <property type="term" value="F:thiosulfate-cyanide sulfurtransferase activity"/>
    <property type="evidence" value="ECO:0007669"/>
    <property type="project" value="TreeGrafter"/>
</dbReference>
<sequence length="179" mass="19950">MSAPRLAASLLLRASRSSVARPARQFRSLPTAACPVSIPKSHLKFYSQEPPSTAPAASKIYLFEDIQKFSSSPDPERILIDTREPSELETTGKIPGSINIPVTSQPDSFFITEEEFEDRFGFERPEKNKELVFYCKAGVRSRAAAELAKMAGWTKIRTPPNVKTTLNLHPPQLPIPIRQ</sequence>
<dbReference type="EMBL" id="JAAMPI010000028">
    <property type="protein sequence ID" value="KAF4637288.1"/>
    <property type="molecule type" value="Genomic_DNA"/>
</dbReference>
<dbReference type="InterPro" id="IPR001763">
    <property type="entry name" value="Rhodanese-like_dom"/>
</dbReference>
<evidence type="ECO:0000313" key="3">
    <source>
        <dbReference type="Proteomes" id="UP000566819"/>
    </source>
</evidence>
<dbReference type="GO" id="GO:0005739">
    <property type="term" value="C:mitochondrion"/>
    <property type="evidence" value="ECO:0007669"/>
    <property type="project" value="TreeGrafter"/>
</dbReference>
<reference evidence="2 3" key="1">
    <citation type="submission" date="2020-03" db="EMBL/GenBank/DDBJ databases">
        <title>Draft Genome Sequence of Cudoniella acicularis.</title>
        <authorList>
            <person name="Buettner E."/>
            <person name="Kellner H."/>
        </authorList>
    </citation>
    <scope>NUCLEOTIDE SEQUENCE [LARGE SCALE GENOMIC DNA]</scope>
    <source>
        <strain evidence="2 3">DSM 108380</strain>
    </source>
</reference>
<dbReference type="SMART" id="SM00450">
    <property type="entry name" value="RHOD"/>
    <property type="match status" value="1"/>
</dbReference>